<comment type="caution">
    <text evidence="3">The sequence shown here is derived from an EMBL/GenBank/DDBJ whole genome shotgun (WGS) entry which is preliminary data.</text>
</comment>
<dbReference type="CDD" id="cd02208">
    <property type="entry name" value="cupin_RmlC-like"/>
    <property type="match status" value="1"/>
</dbReference>
<dbReference type="AlphaFoldDB" id="A0A4Q5ISW8"/>
<reference evidence="3 4" key="1">
    <citation type="submission" date="2019-01" db="EMBL/GenBank/DDBJ databases">
        <title>Nocardioides guangzhouensis sp. nov., an actinobacterium isolated from soil.</title>
        <authorList>
            <person name="Fu Y."/>
            <person name="Cai Y."/>
            <person name="Lin Z."/>
            <person name="Chen P."/>
        </authorList>
    </citation>
    <scope>NUCLEOTIDE SEQUENCE [LARGE SCALE GENOMIC DNA]</scope>
    <source>
        <strain evidence="3 4">NBRC 105384</strain>
    </source>
</reference>
<dbReference type="InterPro" id="IPR051610">
    <property type="entry name" value="GPI/OXD"/>
</dbReference>
<dbReference type="InterPro" id="IPR011051">
    <property type="entry name" value="RmlC_Cupin_sf"/>
</dbReference>
<gene>
    <name evidence="3" type="ORF">ETU37_22585</name>
</gene>
<dbReference type="Pfam" id="PF07883">
    <property type="entry name" value="Cupin_2"/>
    <property type="match status" value="1"/>
</dbReference>
<dbReference type="SUPFAM" id="SSF51182">
    <property type="entry name" value="RmlC-like cupins"/>
    <property type="match status" value="1"/>
</dbReference>
<dbReference type="EMBL" id="SDPU01000037">
    <property type="protein sequence ID" value="RYU08852.1"/>
    <property type="molecule type" value="Genomic_DNA"/>
</dbReference>
<dbReference type="Gene3D" id="2.60.120.10">
    <property type="entry name" value="Jelly Rolls"/>
    <property type="match status" value="1"/>
</dbReference>
<dbReference type="OrthoDB" id="9791637at2"/>
<keyword evidence="4" id="KW-1185">Reference proteome</keyword>
<dbReference type="GO" id="GO:0046872">
    <property type="term" value="F:metal ion binding"/>
    <property type="evidence" value="ECO:0007669"/>
    <property type="project" value="UniProtKB-KW"/>
</dbReference>
<dbReference type="Proteomes" id="UP000291189">
    <property type="component" value="Unassembled WGS sequence"/>
</dbReference>
<evidence type="ECO:0000313" key="3">
    <source>
        <dbReference type="EMBL" id="RYU08852.1"/>
    </source>
</evidence>
<sequence length="144" mass="15913">MTEARKPYRTTIHDVPLEQDLREDEGWVDMQVQYLIDQRTAGSSDLVVGRTVLPPGARHDRHLHTDADEFLVVMSGEGEIHTNTGREPSRAGDVIWTPRGNYHGFVNTGDEDVLLIWGWSGAGGLDAAGYGLPGPDETFDDPED</sequence>
<dbReference type="RefSeq" id="WP_129989696.1">
    <property type="nucleotide sequence ID" value="NZ_SDPU01000037.1"/>
</dbReference>
<dbReference type="InterPro" id="IPR013096">
    <property type="entry name" value="Cupin_2"/>
</dbReference>
<feature type="domain" description="Cupin type-2" evidence="2">
    <location>
        <begin position="51"/>
        <end position="117"/>
    </location>
</feature>
<keyword evidence="1" id="KW-0479">Metal-binding</keyword>
<evidence type="ECO:0000259" key="2">
    <source>
        <dbReference type="Pfam" id="PF07883"/>
    </source>
</evidence>
<dbReference type="InterPro" id="IPR014710">
    <property type="entry name" value="RmlC-like_jellyroll"/>
</dbReference>
<name>A0A4Q5ISW8_9ACTN</name>
<evidence type="ECO:0000313" key="4">
    <source>
        <dbReference type="Proteomes" id="UP000291189"/>
    </source>
</evidence>
<accession>A0A4Q5ISW8</accession>
<evidence type="ECO:0000256" key="1">
    <source>
        <dbReference type="ARBA" id="ARBA00022723"/>
    </source>
</evidence>
<organism evidence="3 4">
    <name type="scientific">Nocardioides iriomotensis</name>
    <dbReference type="NCBI Taxonomy" id="715784"/>
    <lineage>
        <taxon>Bacteria</taxon>
        <taxon>Bacillati</taxon>
        <taxon>Actinomycetota</taxon>
        <taxon>Actinomycetes</taxon>
        <taxon>Propionibacteriales</taxon>
        <taxon>Nocardioidaceae</taxon>
        <taxon>Nocardioides</taxon>
    </lineage>
</organism>
<proteinExistence type="predicted"/>
<protein>
    <submittedName>
        <fullName evidence="3">Cupin domain-containing protein</fullName>
    </submittedName>
</protein>
<dbReference type="PANTHER" id="PTHR35848">
    <property type="entry name" value="OXALATE-BINDING PROTEIN"/>
    <property type="match status" value="1"/>
</dbReference>
<dbReference type="PANTHER" id="PTHR35848:SF6">
    <property type="entry name" value="CUPIN TYPE-2 DOMAIN-CONTAINING PROTEIN"/>
    <property type="match status" value="1"/>
</dbReference>